<accession>A0A251V0L3</accession>
<dbReference type="InParanoid" id="A0A251V0L3"/>
<reference evidence="6" key="3">
    <citation type="submission" date="2020-06" db="EMBL/GenBank/DDBJ databases">
        <title>Helianthus annuus Genome sequencing and assembly Release 2.</title>
        <authorList>
            <person name="Gouzy J."/>
            <person name="Langlade N."/>
            <person name="Munos S."/>
        </authorList>
    </citation>
    <scope>NUCLEOTIDE SEQUENCE</scope>
    <source>
        <tissue evidence="6">Leaves</tissue>
    </source>
</reference>
<dbReference type="PRINTS" id="PR00080">
    <property type="entry name" value="SDRFAMILY"/>
</dbReference>
<dbReference type="InterPro" id="IPR036291">
    <property type="entry name" value="NAD(P)-bd_dom_sf"/>
</dbReference>
<sequence>MLTSYLPMEVQRYAIVTGGNRGIGLEICRQLALNGVKVILTSRNQSRGEEAVEKLNASGLSNVVFHQLDINDPSSIVCLVKFVQTHFGKLDILVNNAGETGVIIHEKEFKAGGGLLQVVDEKAHLLANIVEEPYELGEKCLKTNFYATKTITEALIPLLQLSKSPRIVNVSSVYGDLYWFYNEKLKEELLDIDKLTEERIDEIIQWFLSDFKAGKLQENGWPLTVSAYKVSKAALNAYTRLMARKHENIFVNCVHPGYVRTDMTYHTGIITVDEGAKGPVMVALLPDNGPSGVFFDQTQIAPFSSSIPS</sequence>
<proteinExistence type="inferred from homology"/>
<dbReference type="CDD" id="cd05324">
    <property type="entry name" value="carb_red_PTCR-like_SDR_c"/>
    <property type="match status" value="1"/>
</dbReference>
<dbReference type="PANTHER" id="PTHR43490">
    <property type="entry name" value="(+)-NEOMENTHOL DEHYDROGENASE"/>
    <property type="match status" value="1"/>
</dbReference>
<reference evidence="7" key="2">
    <citation type="submission" date="2017-02" db="EMBL/GenBank/DDBJ databases">
        <title>Sunflower complete genome.</title>
        <authorList>
            <person name="Langlade N."/>
            <person name="Munos S."/>
        </authorList>
    </citation>
    <scope>NUCLEOTIDE SEQUENCE [LARGE SCALE GENOMIC DNA]</scope>
    <source>
        <tissue evidence="7">Leaves</tissue>
    </source>
</reference>
<name>A0A251V0L3_HELAN</name>
<dbReference type="STRING" id="4232.A0A251V0L3"/>
<keyword evidence="8" id="KW-1185">Reference proteome</keyword>
<protein>
    <recommendedName>
        <fullName evidence="5">Short-chain dehydrogenase/reductase</fullName>
        <ecNumber evidence="5">1.1.1.-</ecNumber>
    </recommendedName>
</protein>
<evidence type="ECO:0000313" key="7">
    <source>
        <dbReference type="EMBL" id="OTG29155.1"/>
    </source>
</evidence>
<organism evidence="7 8">
    <name type="scientific">Helianthus annuus</name>
    <name type="common">Common sunflower</name>
    <dbReference type="NCBI Taxonomy" id="4232"/>
    <lineage>
        <taxon>Eukaryota</taxon>
        <taxon>Viridiplantae</taxon>
        <taxon>Streptophyta</taxon>
        <taxon>Embryophyta</taxon>
        <taxon>Tracheophyta</taxon>
        <taxon>Spermatophyta</taxon>
        <taxon>Magnoliopsida</taxon>
        <taxon>eudicotyledons</taxon>
        <taxon>Gunneridae</taxon>
        <taxon>Pentapetalae</taxon>
        <taxon>asterids</taxon>
        <taxon>campanulids</taxon>
        <taxon>Asterales</taxon>
        <taxon>Asteraceae</taxon>
        <taxon>Asteroideae</taxon>
        <taxon>Heliantheae alliance</taxon>
        <taxon>Heliantheae</taxon>
        <taxon>Helianthus</taxon>
    </lineage>
</organism>
<evidence type="ECO:0000313" key="8">
    <source>
        <dbReference type="Proteomes" id="UP000215914"/>
    </source>
</evidence>
<dbReference type="Gene3D" id="3.40.50.720">
    <property type="entry name" value="NAD(P)-binding Rossmann-like Domain"/>
    <property type="match status" value="1"/>
</dbReference>
<reference evidence="6 8" key="1">
    <citation type="journal article" date="2017" name="Nature">
        <title>The sunflower genome provides insights into oil metabolism, flowering and Asterid evolution.</title>
        <authorList>
            <person name="Badouin H."/>
            <person name="Gouzy J."/>
            <person name="Grassa C.J."/>
            <person name="Murat F."/>
            <person name="Staton S.E."/>
            <person name="Cottret L."/>
            <person name="Lelandais-Briere C."/>
            <person name="Owens G.L."/>
            <person name="Carrere S."/>
            <person name="Mayjonade B."/>
            <person name="Legrand L."/>
            <person name="Gill N."/>
            <person name="Kane N.C."/>
            <person name="Bowers J.E."/>
            <person name="Hubner S."/>
            <person name="Bellec A."/>
            <person name="Berard A."/>
            <person name="Berges H."/>
            <person name="Blanchet N."/>
            <person name="Boniface M.C."/>
            <person name="Brunel D."/>
            <person name="Catrice O."/>
            <person name="Chaidir N."/>
            <person name="Claudel C."/>
            <person name="Donnadieu C."/>
            <person name="Faraut T."/>
            <person name="Fievet G."/>
            <person name="Helmstetter N."/>
            <person name="King M."/>
            <person name="Knapp S.J."/>
            <person name="Lai Z."/>
            <person name="Le Paslier M.C."/>
            <person name="Lippi Y."/>
            <person name="Lorenzon L."/>
            <person name="Mandel J.R."/>
            <person name="Marage G."/>
            <person name="Marchand G."/>
            <person name="Marquand E."/>
            <person name="Bret-Mestries E."/>
            <person name="Morien E."/>
            <person name="Nambeesan S."/>
            <person name="Nguyen T."/>
            <person name="Pegot-Espagnet P."/>
            <person name="Pouilly N."/>
            <person name="Raftis F."/>
            <person name="Sallet E."/>
            <person name="Schiex T."/>
            <person name="Thomas J."/>
            <person name="Vandecasteele C."/>
            <person name="Vares D."/>
            <person name="Vear F."/>
            <person name="Vautrin S."/>
            <person name="Crespi M."/>
            <person name="Mangin B."/>
            <person name="Burke J.M."/>
            <person name="Salse J."/>
            <person name="Munos S."/>
            <person name="Vincourt P."/>
            <person name="Rieseberg L.H."/>
            <person name="Langlade N.B."/>
        </authorList>
    </citation>
    <scope>NUCLEOTIDE SEQUENCE [LARGE SCALE GENOMIC DNA]</scope>
    <source>
        <strain evidence="8">cv. SF193</strain>
        <tissue evidence="6">Leaves</tissue>
    </source>
</reference>
<dbReference type="OrthoDB" id="1933717at2759"/>
<evidence type="ECO:0000313" key="6">
    <source>
        <dbReference type="EMBL" id="KAF5811240.1"/>
    </source>
</evidence>
<comment type="similarity">
    <text evidence="1 4">Belongs to the short-chain dehydrogenases/reductases (SDR) family.</text>
</comment>
<keyword evidence="3 5" id="KW-0560">Oxidoreductase</keyword>
<evidence type="ECO:0000256" key="5">
    <source>
        <dbReference type="RuleBase" id="RU369024"/>
    </source>
</evidence>
<evidence type="ECO:0000256" key="1">
    <source>
        <dbReference type="ARBA" id="ARBA00006484"/>
    </source>
</evidence>
<dbReference type="EMBL" id="MNCJ02000319">
    <property type="protein sequence ID" value="KAF5811240.1"/>
    <property type="molecule type" value="Genomic_DNA"/>
</dbReference>
<evidence type="ECO:0000256" key="4">
    <source>
        <dbReference type="RuleBase" id="RU000363"/>
    </source>
</evidence>
<dbReference type="GO" id="GO:0016616">
    <property type="term" value="F:oxidoreductase activity, acting on the CH-OH group of donors, NAD or NADP as acceptor"/>
    <property type="evidence" value="ECO:0007669"/>
    <property type="project" value="InterPro"/>
</dbReference>
<dbReference type="PRINTS" id="PR00081">
    <property type="entry name" value="GDHRDH"/>
</dbReference>
<dbReference type="InterPro" id="IPR002347">
    <property type="entry name" value="SDR_fam"/>
</dbReference>
<evidence type="ECO:0000256" key="2">
    <source>
        <dbReference type="ARBA" id="ARBA00022857"/>
    </source>
</evidence>
<dbReference type="Pfam" id="PF00106">
    <property type="entry name" value="adh_short"/>
    <property type="match status" value="1"/>
</dbReference>
<dbReference type="OMA" id="YIQDHID"/>
<dbReference type="PANTHER" id="PTHR43490:SF135">
    <property type="entry name" value="OS02G0640800 PROTEIN"/>
    <property type="match status" value="1"/>
</dbReference>
<dbReference type="EMBL" id="CM007893">
    <property type="protein sequence ID" value="OTG29155.1"/>
    <property type="molecule type" value="Genomic_DNA"/>
</dbReference>
<dbReference type="AlphaFoldDB" id="A0A251V0L3"/>
<dbReference type="Pfam" id="PF13561">
    <property type="entry name" value="adh_short_C2"/>
    <property type="match status" value="1"/>
</dbReference>
<dbReference type="InterPro" id="IPR045313">
    <property type="entry name" value="CBR1-like"/>
</dbReference>
<dbReference type="EC" id="1.1.1.-" evidence="5"/>
<evidence type="ECO:0000256" key="3">
    <source>
        <dbReference type="ARBA" id="ARBA00023002"/>
    </source>
</evidence>
<dbReference type="SUPFAM" id="SSF51735">
    <property type="entry name" value="NAD(P)-binding Rossmann-fold domains"/>
    <property type="match status" value="1"/>
</dbReference>
<gene>
    <name evidence="7" type="ORF">HannXRQ_Chr04g0119141</name>
    <name evidence="6" type="ORF">HanXRQr2_Chr04g0179171</name>
</gene>
<dbReference type="Proteomes" id="UP000215914">
    <property type="component" value="Chromosome 4"/>
</dbReference>
<keyword evidence="2 5" id="KW-0521">NADP</keyword>
<dbReference type="Gramene" id="mRNA:HanXRQr2_Chr04g0179171">
    <property type="protein sequence ID" value="mRNA:HanXRQr2_Chr04g0179171"/>
    <property type="gene ID" value="HanXRQr2_Chr04g0179171"/>
</dbReference>